<dbReference type="InterPro" id="IPR036864">
    <property type="entry name" value="Zn2-C6_fun-type_DNA-bd_sf"/>
</dbReference>
<accession>A0ABQ8KWY6</accession>
<dbReference type="PANTHER" id="PTHR31001:SF89">
    <property type="entry name" value="ZN(2)-C6 FUNGAL-TYPE DOMAIN-CONTAINING PROTEIN"/>
    <property type="match status" value="1"/>
</dbReference>
<evidence type="ECO:0000256" key="1">
    <source>
        <dbReference type="ARBA" id="ARBA00004123"/>
    </source>
</evidence>
<protein>
    <recommendedName>
        <fullName evidence="4">Zn(2)-C6 fungal-type domain-containing protein</fullName>
    </recommendedName>
</protein>
<evidence type="ECO:0000259" key="4">
    <source>
        <dbReference type="PROSITE" id="PS50048"/>
    </source>
</evidence>
<keyword evidence="2" id="KW-0539">Nucleus</keyword>
<evidence type="ECO:0000313" key="6">
    <source>
        <dbReference type="Proteomes" id="UP000814176"/>
    </source>
</evidence>
<evidence type="ECO:0000256" key="3">
    <source>
        <dbReference type="SAM" id="MobiDB-lite"/>
    </source>
</evidence>
<dbReference type="PANTHER" id="PTHR31001">
    <property type="entry name" value="UNCHARACTERIZED TRANSCRIPTIONAL REGULATORY PROTEIN"/>
    <property type="match status" value="1"/>
</dbReference>
<keyword evidence="6" id="KW-1185">Reference proteome</keyword>
<dbReference type="RefSeq" id="XP_047784531.1">
    <property type="nucleotide sequence ID" value="XM_047916346.1"/>
</dbReference>
<feature type="region of interest" description="Disordered" evidence="3">
    <location>
        <begin position="1"/>
        <end position="48"/>
    </location>
</feature>
<dbReference type="PROSITE" id="PS50048">
    <property type="entry name" value="ZN2_CY6_FUNGAL_2"/>
    <property type="match status" value="1"/>
</dbReference>
<comment type="subcellular location">
    <subcellularLocation>
        <location evidence="1">Nucleus</location>
    </subcellularLocation>
</comment>
<sequence length="148" mass="16656">MSRPEDKPASRPNKLRRPHSPGAPDPEDGDRADSETRQPPPKRARKAINCEPCRNSKLKCDRNRPCSSCVLRGTTASCYQGQDNGPASQDETSVTPEKHVLLLPRTRRMVLNTKASIRCPQVVWGRPIQRARGLHEAPVEHRHRRCIA</sequence>
<gene>
    <name evidence="5" type="ORF">C8Q71DRAFT_11414</name>
</gene>
<dbReference type="InterPro" id="IPR001138">
    <property type="entry name" value="Zn2Cys6_DnaBD"/>
</dbReference>
<dbReference type="Proteomes" id="UP000814176">
    <property type="component" value="Unassembled WGS sequence"/>
</dbReference>
<evidence type="ECO:0000256" key="2">
    <source>
        <dbReference type="ARBA" id="ARBA00023242"/>
    </source>
</evidence>
<organism evidence="5 6">
    <name type="scientific">Rhodofomes roseus</name>
    <dbReference type="NCBI Taxonomy" id="34475"/>
    <lineage>
        <taxon>Eukaryota</taxon>
        <taxon>Fungi</taxon>
        <taxon>Dikarya</taxon>
        <taxon>Basidiomycota</taxon>
        <taxon>Agaricomycotina</taxon>
        <taxon>Agaricomycetes</taxon>
        <taxon>Polyporales</taxon>
        <taxon>Rhodofomes</taxon>
    </lineage>
</organism>
<dbReference type="SUPFAM" id="SSF57701">
    <property type="entry name" value="Zn2/Cys6 DNA-binding domain"/>
    <property type="match status" value="1"/>
</dbReference>
<dbReference type="InterPro" id="IPR050613">
    <property type="entry name" value="Sec_Metabolite_Reg"/>
</dbReference>
<feature type="domain" description="Zn(2)-C6 fungal-type" evidence="4">
    <location>
        <begin position="49"/>
        <end position="78"/>
    </location>
</feature>
<dbReference type="EMBL" id="JADCUA010000001">
    <property type="protein sequence ID" value="KAH9843721.1"/>
    <property type="molecule type" value="Genomic_DNA"/>
</dbReference>
<name>A0ABQ8KWY6_9APHY</name>
<proteinExistence type="predicted"/>
<dbReference type="GeneID" id="71997078"/>
<dbReference type="Gene3D" id="4.10.240.10">
    <property type="entry name" value="Zn(2)-C6 fungal-type DNA-binding domain"/>
    <property type="match status" value="1"/>
</dbReference>
<reference evidence="5 6" key="1">
    <citation type="journal article" date="2021" name="Environ. Microbiol.">
        <title>Gene family expansions and transcriptome signatures uncover fungal adaptations to wood decay.</title>
        <authorList>
            <person name="Hage H."/>
            <person name="Miyauchi S."/>
            <person name="Viragh M."/>
            <person name="Drula E."/>
            <person name="Min B."/>
            <person name="Chaduli D."/>
            <person name="Navarro D."/>
            <person name="Favel A."/>
            <person name="Norest M."/>
            <person name="Lesage-Meessen L."/>
            <person name="Balint B."/>
            <person name="Merenyi Z."/>
            <person name="de Eugenio L."/>
            <person name="Morin E."/>
            <person name="Martinez A.T."/>
            <person name="Baldrian P."/>
            <person name="Stursova M."/>
            <person name="Martinez M.J."/>
            <person name="Novotny C."/>
            <person name="Magnuson J.K."/>
            <person name="Spatafora J.W."/>
            <person name="Maurice S."/>
            <person name="Pangilinan J."/>
            <person name="Andreopoulos W."/>
            <person name="LaButti K."/>
            <person name="Hundley H."/>
            <person name="Na H."/>
            <person name="Kuo A."/>
            <person name="Barry K."/>
            <person name="Lipzen A."/>
            <person name="Henrissat B."/>
            <person name="Riley R."/>
            <person name="Ahrendt S."/>
            <person name="Nagy L.G."/>
            <person name="Grigoriev I.V."/>
            <person name="Martin F."/>
            <person name="Rosso M.N."/>
        </authorList>
    </citation>
    <scope>NUCLEOTIDE SEQUENCE [LARGE SCALE GENOMIC DNA]</scope>
    <source>
        <strain evidence="5 6">CIRM-BRFM 1785</strain>
    </source>
</reference>
<dbReference type="Pfam" id="PF00172">
    <property type="entry name" value="Zn_clus"/>
    <property type="match status" value="1"/>
</dbReference>
<comment type="caution">
    <text evidence="5">The sequence shown here is derived from an EMBL/GenBank/DDBJ whole genome shotgun (WGS) entry which is preliminary data.</text>
</comment>
<evidence type="ECO:0000313" key="5">
    <source>
        <dbReference type="EMBL" id="KAH9843721.1"/>
    </source>
</evidence>